<dbReference type="PIRSF" id="PIRSF006661">
    <property type="entry name" value="PP-lp_UCP006661"/>
    <property type="match status" value="1"/>
</dbReference>
<evidence type="ECO:0000256" key="1">
    <source>
        <dbReference type="PIRSR" id="PIRSR006661-1"/>
    </source>
</evidence>
<dbReference type="PANTHER" id="PTHR43169">
    <property type="entry name" value="EXSB FAMILY PROTEIN"/>
    <property type="match status" value="1"/>
</dbReference>
<comment type="caution">
    <text evidence="2">The sequence shown here is derived from an EMBL/GenBank/DDBJ whole genome shotgun (WGS) entry which is preliminary data.</text>
</comment>
<gene>
    <name evidence="2" type="primary">larE</name>
    <name evidence="2" type="ORF">D0Z08_00470</name>
</gene>
<evidence type="ECO:0000313" key="2">
    <source>
        <dbReference type="EMBL" id="RHW29094.1"/>
    </source>
</evidence>
<dbReference type="Gene3D" id="3.40.50.620">
    <property type="entry name" value="HUPs"/>
    <property type="match status" value="1"/>
</dbReference>
<keyword evidence="2" id="KW-0808">Transferase</keyword>
<keyword evidence="3" id="KW-1185">Reference proteome</keyword>
<accession>A0A417Y9D1</accession>
<dbReference type="InterPro" id="IPR052188">
    <property type="entry name" value="Ni-pincer_cofactor_biosynth"/>
</dbReference>
<dbReference type="GO" id="GO:0016783">
    <property type="term" value="F:sulfurtransferase activity"/>
    <property type="evidence" value="ECO:0007669"/>
    <property type="project" value="InterPro"/>
</dbReference>
<organism evidence="2 3">
    <name type="scientific">Nocardioides immobilis</name>
    <dbReference type="NCBI Taxonomy" id="2049295"/>
    <lineage>
        <taxon>Bacteria</taxon>
        <taxon>Bacillati</taxon>
        <taxon>Actinomycetota</taxon>
        <taxon>Actinomycetes</taxon>
        <taxon>Propionibacteriales</taxon>
        <taxon>Nocardioidaceae</taxon>
        <taxon>Nocardioides</taxon>
    </lineage>
</organism>
<dbReference type="CDD" id="cd01990">
    <property type="entry name" value="LarE-like"/>
    <property type="match status" value="1"/>
</dbReference>
<name>A0A417Y9D1_9ACTN</name>
<feature type="active site" description="Nucleophile and sulfur donor" evidence="1">
    <location>
        <position position="186"/>
    </location>
</feature>
<sequence length="285" mass="30059">MSSPDTPPDATLPGRLVDLDRRLRDLQSVVVAFSGGADSAFLLAASVRSLGATRVVAATAVSPSLPAAELDQAREFAHGLGVRHLTPATDEMSRPGYAANGPDRCFHCKAELLAVLAPLASELGMRAVATGTNADDAREGFRPGIRAAALAGAVTPLREAGLTKQQVRAASRSWGLATADKPAAACLSSRVAYGIEIGPARLGRIERAEADLRRAMTDAGLAVRNLRVRDLGDRARIEVDRHLVDELVRRPDLLGAVTGFDGVEVDPRGFRSGSMNEALARRADQ</sequence>
<protein>
    <submittedName>
        <fullName evidence="2">ATP-dependent sacrificial sulfur transferase LarE</fullName>
    </submittedName>
</protein>
<dbReference type="AlphaFoldDB" id="A0A417Y9D1"/>
<dbReference type="InterPro" id="IPR014729">
    <property type="entry name" value="Rossmann-like_a/b/a_fold"/>
</dbReference>
<proteinExistence type="predicted"/>
<dbReference type="PANTHER" id="PTHR43169:SF2">
    <property type="entry name" value="NAD_GMP SYNTHASE DOMAIN-CONTAINING PROTEIN"/>
    <property type="match status" value="1"/>
</dbReference>
<dbReference type="EMBL" id="QXGH01000003">
    <property type="protein sequence ID" value="RHW29094.1"/>
    <property type="molecule type" value="Genomic_DNA"/>
</dbReference>
<dbReference type="SUPFAM" id="SSF52402">
    <property type="entry name" value="Adenine nucleotide alpha hydrolases-like"/>
    <property type="match status" value="1"/>
</dbReference>
<reference evidence="2 3" key="1">
    <citation type="submission" date="2018-09" db="EMBL/GenBank/DDBJ databases">
        <title>Genome sequencing of Nocardioides immobilis CCTCC AB 2017083 for comparison to Nocardioides silvaticus.</title>
        <authorList>
            <person name="Li C."/>
            <person name="Wang G."/>
        </authorList>
    </citation>
    <scope>NUCLEOTIDE SEQUENCE [LARGE SCALE GENOMIC DNA]</scope>
    <source>
        <strain evidence="2 3">CCTCC AB 2017083</strain>
    </source>
</reference>
<evidence type="ECO:0000313" key="3">
    <source>
        <dbReference type="Proteomes" id="UP000283644"/>
    </source>
</evidence>
<dbReference type="Proteomes" id="UP000283644">
    <property type="component" value="Unassembled WGS sequence"/>
</dbReference>
<dbReference type="NCBIfam" id="TIGR00268">
    <property type="entry name" value="ATP-dependent sacrificial sulfur transferase LarE"/>
    <property type="match status" value="1"/>
</dbReference>
<dbReference type="RefSeq" id="WP_118921595.1">
    <property type="nucleotide sequence ID" value="NZ_QXGH01000003.1"/>
</dbReference>
<dbReference type="InterPro" id="IPR005232">
    <property type="entry name" value="LarE"/>
</dbReference>
<dbReference type="OrthoDB" id="9776919at2"/>